<dbReference type="InterPro" id="IPR003807">
    <property type="entry name" value="DUF202"/>
</dbReference>
<reference evidence="7 8" key="1">
    <citation type="submission" date="2015-12" db="EMBL/GenBank/DDBJ databases">
        <title>Draft genome sequence of Moniliophthora roreri, the causal agent of frosty pod rot of cacao.</title>
        <authorList>
            <person name="Aime M.C."/>
            <person name="Diaz-Valderrama J.R."/>
            <person name="Kijpornyongpan T."/>
            <person name="Phillips-Mora W."/>
        </authorList>
    </citation>
    <scope>NUCLEOTIDE SEQUENCE [LARGE SCALE GENOMIC DNA]</scope>
    <source>
        <strain evidence="7 8">MCA 2952</strain>
    </source>
</reference>
<evidence type="ECO:0000256" key="5">
    <source>
        <dbReference type="SAM" id="Phobius"/>
    </source>
</evidence>
<name>A0A0W0FS54_MONRR</name>
<dbReference type="PANTHER" id="PTHR46140:SF1">
    <property type="entry name" value="VACUOLAR TRANSPORTER CHAPERONE COMPLEX SUBUNIT 4-RELATED"/>
    <property type="match status" value="1"/>
</dbReference>
<gene>
    <name evidence="7" type="ORF">WG66_8352</name>
</gene>
<comment type="caution">
    <text evidence="7">The sequence shown here is derived from an EMBL/GenBank/DDBJ whole genome shotgun (WGS) entry which is preliminary data.</text>
</comment>
<sequence length="141" mass="15476">MPTSIPLETLSPVDEEDFSILVQPKLVFANERTFLAYMHVVVLLSGVALGMLNFGSKAPSPGIGVYVYRTMCVISISEKTRSEHSSAIIAMIYALKTFHSRARSILSGVEACFSDRLGPSLLLFAFLITVAINFTLRFAEL</sequence>
<evidence type="ECO:0000313" key="7">
    <source>
        <dbReference type="EMBL" id="KTB39094.1"/>
    </source>
</evidence>
<evidence type="ECO:0000259" key="6">
    <source>
        <dbReference type="Pfam" id="PF02656"/>
    </source>
</evidence>
<proteinExistence type="predicted"/>
<comment type="subcellular location">
    <subcellularLocation>
        <location evidence="1">Endomembrane system</location>
        <topology evidence="1">Multi-pass membrane protein</topology>
    </subcellularLocation>
</comment>
<dbReference type="AlphaFoldDB" id="A0A0W0FS54"/>
<accession>A0A0W0FS54</accession>
<dbReference type="Proteomes" id="UP000054988">
    <property type="component" value="Unassembled WGS sequence"/>
</dbReference>
<evidence type="ECO:0000256" key="1">
    <source>
        <dbReference type="ARBA" id="ARBA00004127"/>
    </source>
</evidence>
<evidence type="ECO:0000313" key="8">
    <source>
        <dbReference type="Proteomes" id="UP000054988"/>
    </source>
</evidence>
<keyword evidence="3 5" id="KW-1133">Transmembrane helix</keyword>
<dbReference type="EMBL" id="LATX01001708">
    <property type="protein sequence ID" value="KTB39094.1"/>
    <property type="molecule type" value="Genomic_DNA"/>
</dbReference>
<dbReference type="InterPro" id="IPR051572">
    <property type="entry name" value="VTC_Complex_Subunit"/>
</dbReference>
<dbReference type="Pfam" id="PF02656">
    <property type="entry name" value="DUF202"/>
    <property type="match status" value="1"/>
</dbReference>
<organism evidence="7 8">
    <name type="scientific">Moniliophthora roreri</name>
    <name type="common">Frosty pod rot fungus</name>
    <name type="synonym">Monilia roreri</name>
    <dbReference type="NCBI Taxonomy" id="221103"/>
    <lineage>
        <taxon>Eukaryota</taxon>
        <taxon>Fungi</taxon>
        <taxon>Dikarya</taxon>
        <taxon>Basidiomycota</taxon>
        <taxon>Agaricomycotina</taxon>
        <taxon>Agaricomycetes</taxon>
        <taxon>Agaricomycetidae</taxon>
        <taxon>Agaricales</taxon>
        <taxon>Marasmiineae</taxon>
        <taxon>Marasmiaceae</taxon>
        <taxon>Moniliophthora</taxon>
    </lineage>
</organism>
<dbReference type="GO" id="GO:0012505">
    <property type="term" value="C:endomembrane system"/>
    <property type="evidence" value="ECO:0007669"/>
    <property type="project" value="UniProtKB-SubCell"/>
</dbReference>
<feature type="domain" description="DUF202" evidence="6">
    <location>
        <begin position="27"/>
        <end position="76"/>
    </location>
</feature>
<feature type="transmembrane region" description="Helical" evidence="5">
    <location>
        <begin position="34"/>
        <end position="54"/>
    </location>
</feature>
<feature type="transmembrane region" description="Helical" evidence="5">
    <location>
        <begin position="121"/>
        <end position="139"/>
    </location>
</feature>
<protein>
    <recommendedName>
        <fullName evidence="6">DUF202 domain-containing protein</fullName>
    </recommendedName>
</protein>
<dbReference type="PANTHER" id="PTHR46140">
    <property type="entry name" value="VACUOLAR TRANSPORTER CHAPERONE 1-RELATED"/>
    <property type="match status" value="1"/>
</dbReference>
<evidence type="ECO:0000256" key="4">
    <source>
        <dbReference type="ARBA" id="ARBA00023136"/>
    </source>
</evidence>
<evidence type="ECO:0000256" key="3">
    <source>
        <dbReference type="ARBA" id="ARBA00022989"/>
    </source>
</evidence>
<evidence type="ECO:0000256" key="2">
    <source>
        <dbReference type="ARBA" id="ARBA00022692"/>
    </source>
</evidence>
<keyword evidence="2 5" id="KW-0812">Transmembrane</keyword>
<keyword evidence="4 5" id="KW-0472">Membrane</keyword>